<accession>A0A1D6HZI8</accession>
<reference evidence="4" key="2">
    <citation type="submission" date="2019-07" db="EMBL/GenBank/DDBJ databases">
        <authorList>
            <person name="Seetharam A."/>
            <person name="Woodhouse M."/>
            <person name="Cannon E."/>
        </authorList>
    </citation>
    <scope>NUCLEOTIDE SEQUENCE [LARGE SCALE GENOMIC DNA]</scope>
    <source>
        <strain evidence="4">cv. B73</strain>
    </source>
</reference>
<dbReference type="Pfam" id="PF07059">
    <property type="entry name" value="EDR2_C"/>
    <property type="match status" value="1"/>
</dbReference>
<evidence type="ECO:0000259" key="2">
    <source>
        <dbReference type="Pfam" id="PF07059"/>
    </source>
</evidence>
<reference evidence="4" key="3">
    <citation type="submission" date="2021-05" db="UniProtKB">
        <authorList>
            <consortium name="EnsemblPlants"/>
        </authorList>
    </citation>
    <scope>IDENTIFICATION</scope>
    <source>
        <strain evidence="4">cv. B73</strain>
    </source>
</reference>
<keyword evidence="5" id="KW-1185">Reference proteome</keyword>
<dbReference type="EMBL" id="CM007650">
    <property type="protein sequence ID" value="ONM53493.1"/>
    <property type="molecule type" value="Genomic_DNA"/>
</dbReference>
<dbReference type="PANTHER" id="PTHR12136:SF91">
    <property type="entry name" value="PROTEIN ENHANCED DISEASE RESISTANCE 2-LIKE"/>
    <property type="match status" value="1"/>
</dbReference>
<dbReference type="STRING" id="4577.A0A1D6HZI8"/>
<keyword evidence="1" id="KW-0812">Transmembrane</keyword>
<dbReference type="InterPro" id="IPR009769">
    <property type="entry name" value="EDR2_C"/>
</dbReference>
<proteinExistence type="predicted"/>
<dbReference type="EnsemblPlants" id="Zm00001eb307000_T001">
    <property type="protein sequence ID" value="Zm00001eb307000_P001"/>
    <property type="gene ID" value="Zm00001eb307000"/>
</dbReference>
<evidence type="ECO:0000313" key="4">
    <source>
        <dbReference type="EnsemblPlants" id="Zm00001eb307000_P001"/>
    </source>
</evidence>
<sequence>MRTTPCSTWWWRRPSRLANSLLGRFIHGNNASSMGRGSSAPPSTATCAACLLGHTLTCHYHRGDDYLEIDMDIGSLAIASAVLHLALGAVMLVTIEMGFLVESQPEEELPWRLFVAVHITQMEMDAAEYVKLPPDEAMPETAHRARAGFRAPDRLSSLALEIPSIGCEEGHDQSDNKDN</sequence>
<dbReference type="Gramene" id="Zm00001eb307000_T001">
    <property type="protein sequence ID" value="Zm00001eb307000_P001"/>
    <property type="gene ID" value="Zm00001eb307000"/>
</dbReference>
<dbReference type="AlphaFoldDB" id="A0A1D6HZI8"/>
<dbReference type="PANTHER" id="PTHR12136">
    <property type="entry name" value="ENHANCED DISEASE RESISTANCE-RELATED"/>
    <property type="match status" value="1"/>
</dbReference>
<gene>
    <name evidence="3" type="ORF">ZEAMMB73_Zm00001d019662</name>
</gene>
<reference evidence="3 5" key="1">
    <citation type="submission" date="2015-12" db="EMBL/GenBank/DDBJ databases">
        <title>Update maize B73 reference genome by single molecule sequencing technologies.</title>
        <authorList>
            <consortium name="Maize Genome Sequencing Project"/>
            <person name="Ware D."/>
        </authorList>
    </citation>
    <scope>NUCLEOTIDE SEQUENCE [LARGE SCALE GENOMIC DNA]</scope>
    <source>
        <strain evidence="5">cv. B73</strain>
        <tissue evidence="3">Seedling</tissue>
    </source>
</reference>
<evidence type="ECO:0000313" key="3">
    <source>
        <dbReference type="EMBL" id="ONM53493.1"/>
    </source>
</evidence>
<keyword evidence="1" id="KW-1133">Transmembrane helix</keyword>
<organism evidence="3">
    <name type="scientific">Zea mays</name>
    <name type="common">Maize</name>
    <dbReference type="NCBI Taxonomy" id="4577"/>
    <lineage>
        <taxon>Eukaryota</taxon>
        <taxon>Viridiplantae</taxon>
        <taxon>Streptophyta</taxon>
        <taxon>Embryophyta</taxon>
        <taxon>Tracheophyta</taxon>
        <taxon>Spermatophyta</taxon>
        <taxon>Magnoliopsida</taxon>
        <taxon>Liliopsida</taxon>
        <taxon>Poales</taxon>
        <taxon>Poaceae</taxon>
        <taxon>PACMAD clade</taxon>
        <taxon>Panicoideae</taxon>
        <taxon>Andropogonodae</taxon>
        <taxon>Andropogoneae</taxon>
        <taxon>Tripsacinae</taxon>
        <taxon>Zea</taxon>
    </lineage>
</organism>
<feature type="domain" description="Protein ENHANCED DISEASE RESISTANCE 2 C-terminal" evidence="2">
    <location>
        <begin position="47"/>
        <end position="123"/>
    </location>
</feature>
<evidence type="ECO:0000313" key="5">
    <source>
        <dbReference type="Proteomes" id="UP000007305"/>
    </source>
</evidence>
<evidence type="ECO:0000256" key="1">
    <source>
        <dbReference type="SAM" id="Phobius"/>
    </source>
</evidence>
<dbReference type="InterPro" id="IPR045096">
    <property type="entry name" value="EDR2-like"/>
</dbReference>
<name>A0A1D6HZI8_MAIZE</name>
<feature type="transmembrane region" description="Helical" evidence="1">
    <location>
        <begin position="73"/>
        <end position="95"/>
    </location>
</feature>
<keyword evidence="1" id="KW-0472">Membrane</keyword>
<protein>
    <submittedName>
        <fullName evidence="3">Protein ENHANCED DISEASE RESISTANCE 2</fullName>
    </submittedName>
</protein>
<dbReference type="Proteomes" id="UP000007305">
    <property type="component" value="Chromosome 7"/>
</dbReference>